<dbReference type="PANTHER" id="PTHR43031:SF1">
    <property type="entry name" value="PYRIDINE NUCLEOTIDE-DISULPHIDE OXIDOREDUCTASE"/>
    <property type="match status" value="1"/>
</dbReference>
<dbReference type="InterPro" id="IPR001763">
    <property type="entry name" value="Rhodanese-like_dom"/>
</dbReference>
<dbReference type="Gene3D" id="3.40.250.10">
    <property type="entry name" value="Rhodanese-like domain"/>
    <property type="match status" value="1"/>
</dbReference>
<dbReference type="OrthoDB" id="9808735at2"/>
<comment type="caution">
    <text evidence="2">The sequence shown here is derived from an EMBL/GenBank/DDBJ whole genome shotgun (WGS) entry which is preliminary data.</text>
</comment>
<dbReference type="AlphaFoldDB" id="A0A2T1NBP9"/>
<sequence>MKKPLILFLLLAVIVSCKTVTEGEIEVVSQEEMQTYLNMEDVQLIDVRTPEEYDAGHIATAQNINFLSPTFENDIQQLDKNKPVLVYCHMGGRSAKCAEKMKSLGFVKIYDFKGGYSKWLSQEEK</sequence>
<feature type="domain" description="Rhodanese" evidence="1">
    <location>
        <begin position="38"/>
        <end position="124"/>
    </location>
</feature>
<dbReference type="CDD" id="cd00158">
    <property type="entry name" value="RHOD"/>
    <property type="match status" value="1"/>
</dbReference>
<organism evidence="2 3">
    <name type="scientific">Mesoflavibacter zeaxanthinifaciens subsp. sabulilitoris</name>
    <dbReference type="NCBI Taxonomy" id="1520893"/>
    <lineage>
        <taxon>Bacteria</taxon>
        <taxon>Pseudomonadati</taxon>
        <taxon>Bacteroidota</taxon>
        <taxon>Flavobacteriia</taxon>
        <taxon>Flavobacteriales</taxon>
        <taxon>Flavobacteriaceae</taxon>
        <taxon>Mesoflavibacter</taxon>
    </lineage>
</organism>
<dbReference type="PROSITE" id="PS51257">
    <property type="entry name" value="PROKAR_LIPOPROTEIN"/>
    <property type="match status" value="1"/>
</dbReference>
<protein>
    <submittedName>
        <fullName evidence="2">Rhodanese-like domain-containing protein</fullName>
    </submittedName>
</protein>
<dbReference type="InterPro" id="IPR050229">
    <property type="entry name" value="GlpE_sulfurtransferase"/>
</dbReference>
<evidence type="ECO:0000259" key="1">
    <source>
        <dbReference type="PROSITE" id="PS50206"/>
    </source>
</evidence>
<gene>
    <name evidence="2" type="ORF">C7H61_08480</name>
</gene>
<dbReference type="Proteomes" id="UP000238430">
    <property type="component" value="Unassembled WGS sequence"/>
</dbReference>
<keyword evidence="3" id="KW-1185">Reference proteome</keyword>
<reference evidence="2 3" key="1">
    <citation type="submission" date="2018-03" db="EMBL/GenBank/DDBJ databases">
        <title>Mesoflavibacter sp. HG37 and Mesoflavibacter sp. HG96 sp.nov., two marine bacteria isolated from seawater of Western Pacific Ocean.</title>
        <authorList>
            <person name="Cheng H."/>
            <person name="Wu Y.-H."/>
            <person name="Guo L.-L."/>
            <person name="Xu X.-W."/>
        </authorList>
    </citation>
    <scope>NUCLEOTIDE SEQUENCE [LARGE SCALE GENOMIC DNA]</scope>
    <source>
        <strain evidence="2 3">KCTC 42117</strain>
    </source>
</reference>
<dbReference type="SMART" id="SM00450">
    <property type="entry name" value="RHOD"/>
    <property type="match status" value="1"/>
</dbReference>
<dbReference type="PANTHER" id="PTHR43031">
    <property type="entry name" value="FAD-DEPENDENT OXIDOREDUCTASE"/>
    <property type="match status" value="1"/>
</dbReference>
<accession>A0A2T1NBP9</accession>
<dbReference type="RefSeq" id="WP_027880393.1">
    <property type="nucleotide sequence ID" value="NZ_JACHWV010000008.1"/>
</dbReference>
<dbReference type="SUPFAM" id="SSF52821">
    <property type="entry name" value="Rhodanese/Cell cycle control phosphatase"/>
    <property type="match status" value="1"/>
</dbReference>
<dbReference type="PROSITE" id="PS50206">
    <property type="entry name" value="RHODANESE_3"/>
    <property type="match status" value="1"/>
</dbReference>
<name>A0A2T1NBP9_9FLAO</name>
<dbReference type="Pfam" id="PF00581">
    <property type="entry name" value="Rhodanese"/>
    <property type="match status" value="1"/>
</dbReference>
<evidence type="ECO:0000313" key="3">
    <source>
        <dbReference type="Proteomes" id="UP000238430"/>
    </source>
</evidence>
<evidence type="ECO:0000313" key="2">
    <source>
        <dbReference type="EMBL" id="PSG89833.1"/>
    </source>
</evidence>
<proteinExistence type="predicted"/>
<dbReference type="EMBL" id="PXOT01000023">
    <property type="protein sequence ID" value="PSG89833.1"/>
    <property type="molecule type" value="Genomic_DNA"/>
</dbReference>
<dbReference type="InterPro" id="IPR036873">
    <property type="entry name" value="Rhodanese-like_dom_sf"/>
</dbReference>